<dbReference type="Pfam" id="PF03747">
    <property type="entry name" value="ADP_ribosyl_GH"/>
    <property type="match status" value="1"/>
</dbReference>
<dbReference type="AlphaFoldDB" id="K9X7W5"/>
<organism evidence="2 3">
    <name type="scientific">Cylindrospermum stagnale PCC 7417</name>
    <dbReference type="NCBI Taxonomy" id="56107"/>
    <lineage>
        <taxon>Bacteria</taxon>
        <taxon>Bacillati</taxon>
        <taxon>Cyanobacteriota</taxon>
        <taxon>Cyanophyceae</taxon>
        <taxon>Nostocales</taxon>
        <taxon>Nostocaceae</taxon>
        <taxon>Cylindrospermum</taxon>
    </lineage>
</organism>
<evidence type="ECO:0000256" key="1">
    <source>
        <dbReference type="PIRSR" id="PIRSR605502-1"/>
    </source>
</evidence>
<keyword evidence="1" id="KW-0479">Metal-binding</keyword>
<dbReference type="STRING" id="56107.Cylst_6202"/>
<dbReference type="EMBL" id="CP003642">
    <property type="protein sequence ID" value="AFZ28166.1"/>
    <property type="molecule type" value="Genomic_DNA"/>
</dbReference>
<dbReference type="KEGG" id="csg:Cylst_6202"/>
<dbReference type="eggNOG" id="COG1397">
    <property type="taxonomic scope" value="Bacteria"/>
</dbReference>
<dbReference type="SUPFAM" id="SSF101478">
    <property type="entry name" value="ADP-ribosylglycohydrolase"/>
    <property type="match status" value="1"/>
</dbReference>
<keyword evidence="1" id="KW-0460">Magnesium</keyword>
<comment type="cofactor">
    <cofactor evidence="1">
        <name>Mg(2+)</name>
        <dbReference type="ChEBI" id="CHEBI:18420"/>
    </cofactor>
    <text evidence="1">Binds 2 magnesium ions per subunit.</text>
</comment>
<feature type="binding site" evidence="1">
    <location>
        <position position="213"/>
    </location>
    <ligand>
        <name>Mg(2+)</name>
        <dbReference type="ChEBI" id="CHEBI:18420"/>
        <label>1</label>
    </ligand>
</feature>
<dbReference type="Proteomes" id="UP000010475">
    <property type="component" value="Chromosome"/>
</dbReference>
<sequence length="308" mass="33571">MRYSLVSRFRGTILGAFLGESLAKGGENPINCACGTGTMVILGAESLIALGSLDLNDWLKRHQQAPVHLQVTDVSSAKIILATLPITLFFHEDKIKLREKLLQGAQLWENDPLVRDGILAVGYAVAQSLTEKLDPIQIIPQIISFLGDTQTSLPQQLLKVNILLNEGAGLEKAQAELNREEKISNTIAIAFYCFLSTLEDFRLAVLRATHNDDSQATGAITGALSGAYNSTVGIPANWLFLYSPKNSPAWEQSSFSQMVELADALAAVWSGVYNLDLHPRELTAEKCATSFDSATRTVFAAPRVIRSR</sequence>
<dbReference type="InterPro" id="IPR036705">
    <property type="entry name" value="Ribosyl_crysJ1_sf"/>
</dbReference>
<protein>
    <submittedName>
        <fullName evidence="2">ADP-ribosylglycohydrolase</fullName>
    </submittedName>
</protein>
<dbReference type="InterPro" id="IPR005502">
    <property type="entry name" value="Ribosyl_crysJ1"/>
</dbReference>
<name>K9X7W5_9NOST</name>
<proteinExistence type="predicted"/>
<dbReference type="HOGENOM" id="CLU_078460_0_0_3"/>
<reference evidence="2 3" key="1">
    <citation type="submission" date="2012-06" db="EMBL/GenBank/DDBJ databases">
        <title>Finished chromosome of genome of Cylindrospermum stagnale PCC 7417.</title>
        <authorList>
            <consortium name="US DOE Joint Genome Institute"/>
            <person name="Gugger M."/>
            <person name="Coursin T."/>
            <person name="Rippka R."/>
            <person name="Tandeau De Marsac N."/>
            <person name="Huntemann M."/>
            <person name="Wei C.-L."/>
            <person name="Han J."/>
            <person name="Detter J.C."/>
            <person name="Han C."/>
            <person name="Tapia R."/>
            <person name="Chen A."/>
            <person name="Kyrpides N."/>
            <person name="Mavromatis K."/>
            <person name="Markowitz V."/>
            <person name="Szeto E."/>
            <person name="Ivanova N."/>
            <person name="Pagani I."/>
            <person name="Pati A."/>
            <person name="Goodwin L."/>
            <person name="Nordberg H.P."/>
            <person name="Cantor M.N."/>
            <person name="Hua S.X."/>
            <person name="Woyke T."/>
            <person name="Kerfeld C.A."/>
        </authorList>
    </citation>
    <scope>NUCLEOTIDE SEQUENCE [LARGE SCALE GENOMIC DNA]</scope>
    <source>
        <strain evidence="2 3">PCC 7417</strain>
    </source>
</reference>
<evidence type="ECO:0000313" key="3">
    <source>
        <dbReference type="Proteomes" id="UP000010475"/>
    </source>
</evidence>
<dbReference type="GO" id="GO:0016787">
    <property type="term" value="F:hydrolase activity"/>
    <property type="evidence" value="ECO:0007669"/>
    <property type="project" value="UniProtKB-KW"/>
</dbReference>
<dbReference type="RefSeq" id="WP_015211398.1">
    <property type="nucleotide sequence ID" value="NC_019757.1"/>
</dbReference>
<evidence type="ECO:0000313" key="2">
    <source>
        <dbReference type="EMBL" id="AFZ28166.1"/>
    </source>
</evidence>
<dbReference type="Gene3D" id="1.10.4080.10">
    <property type="entry name" value="ADP-ribosylation/Crystallin J1"/>
    <property type="match status" value="1"/>
</dbReference>
<gene>
    <name evidence="2" type="ORF">Cylst_6202</name>
</gene>
<keyword evidence="2" id="KW-0378">Hydrolase</keyword>
<accession>K9X7W5</accession>
<dbReference type="OrthoDB" id="574287at2"/>
<dbReference type="PATRIC" id="fig|56107.3.peg.6815"/>
<keyword evidence="3" id="KW-1185">Reference proteome</keyword>
<dbReference type="GO" id="GO:0046872">
    <property type="term" value="F:metal ion binding"/>
    <property type="evidence" value="ECO:0007669"/>
    <property type="project" value="UniProtKB-KW"/>
</dbReference>